<protein>
    <submittedName>
        <fullName evidence="4">Uncharacterized protein</fullName>
    </submittedName>
</protein>
<dbReference type="GO" id="GO:0005615">
    <property type="term" value="C:extracellular space"/>
    <property type="evidence" value="ECO:0007669"/>
    <property type="project" value="TreeGrafter"/>
</dbReference>
<dbReference type="Gene3D" id="2.60.40.10">
    <property type="entry name" value="Immunoglobulins"/>
    <property type="match status" value="1"/>
</dbReference>
<dbReference type="Ensembl" id="ENSPSMT00000008122.1">
    <property type="protein sequence ID" value="ENSPSMP00000006885.1"/>
    <property type="gene ID" value="ENSPSMG00000005157.1"/>
</dbReference>
<evidence type="ECO:0000256" key="2">
    <source>
        <dbReference type="ARBA" id="ARBA00023180"/>
    </source>
</evidence>
<keyword evidence="2" id="KW-0325">Glycoprotein</keyword>
<dbReference type="Proteomes" id="UP000694414">
    <property type="component" value="Unplaced"/>
</dbReference>
<evidence type="ECO:0000256" key="3">
    <source>
        <dbReference type="SAM" id="SignalP"/>
    </source>
</evidence>
<organism evidence="4 5">
    <name type="scientific">Prolemur simus</name>
    <name type="common">Greater bamboo lemur</name>
    <name type="synonym">Hapalemur simus</name>
    <dbReference type="NCBI Taxonomy" id="1328070"/>
    <lineage>
        <taxon>Eukaryota</taxon>
        <taxon>Metazoa</taxon>
        <taxon>Chordata</taxon>
        <taxon>Craniata</taxon>
        <taxon>Vertebrata</taxon>
        <taxon>Euteleostomi</taxon>
        <taxon>Mammalia</taxon>
        <taxon>Eutheria</taxon>
        <taxon>Euarchontoglires</taxon>
        <taxon>Primates</taxon>
        <taxon>Strepsirrhini</taxon>
        <taxon>Lemuriformes</taxon>
        <taxon>Lemuridae</taxon>
        <taxon>Prolemur</taxon>
    </lineage>
</organism>
<dbReference type="SUPFAM" id="SSF48726">
    <property type="entry name" value="Immunoglobulin"/>
    <property type="match status" value="1"/>
</dbReference>
<dbReference type="GeneTree" id="ENSGT00960000192534"/>
<dbReference type="InterPro" id="IPR036179">
    <property type="entry name" value="Ig-like_dom_sf"/>
</dbReference>
<keyword evidence="5" id="KW-1185">Reference proteome</keyword>
<dbReference type="InterPro" id="IPR013783">
    <property type="entry name" value="Ig-like_fold"/>
</dbReference>
<name>A0A8C8YXJ0_PROSS</name>
<reference evidence="4" key="1">
    <citation type="submission" date="2025-08" db="UniProtKB">
        <authorList>
            <consortium name="Ensembl"/>
        </authorList>
    </citation>
    <scope>IDENTIFICATION</scope>
</reference>
<dbReference type="SUPFAM" id="SSF54452">
    <property type="entry name" value="MHC antigen-recognition domain"/>
    <property type="match status" value="1"/>
</dbReference>
<sequence>DMISKYFLLLGGFSSVVSSSPGPHSLRYNVTVESREGSAPSGFLAGGHLDGQLCLLCDRQKGRAGPRGQGAKAVPGDETWDTGTEDLAGNGKGLRMTLAPVKVPQSSRAQALTMKIQKVWDEVALRAMTHSGPCGRRRADTTAISGSPGGFRRAVTPRVIVTCSQAFKGIVTLMSWASGFCAQNISLAWCQGRAPLSQDTQQSGGVLPCANGTYQTWVATRGRGGEKQGGLCFCEHRGNAGDSERVGVQHTRVFPSCPHLCGAGSGGASHPGT</sequence>
<dbReference type="AlphaFoldDB" id="A0A8C8YXJ0"/>
<keyword evidence="1 3" id="KW-0732">Signal</keyword>
<reference evidence="4" key="2">
    <citation type="submission" date="2025-09" db="UniProtKB">
        <authorList>
            <consortium name="Ensembl"/>
        </authorList>
    </citation>
    <scope>IDENTIFICATION</scope>
</reference>
<dbReference type="Gene3D" id="3.30.500.10">
    <property type="entry name" value="MHC class I-like antigen recognition-like"/>
    <property type="match status" value="1"/>
</dbReference>
<proteinExistence type="predicted"/>
<evidence type="ECO:0000313" key="5">
    <source>
        <dbReference type="Proteomes" id="UP000694414"/>
    </source>
</evidence>
<dbReference type="GO" id="GO:0006955">
    <property type="term" value="P:immune response"/>
    <property type="evidence" value="ECO:0007669"/>
    <property type="project" value="TreeGrafter"/>
</dbReference>
<dbReference type="GO" id="GO:0009897">
    <property type="term" value="C:external side of plasma membrane"/>
    <property type="evidence" value="ECO:0007669"/>
    <property type="project" value="TreeGrafter"/>
</dbReference>
<feature type="signal peptide" evidence="3">
    <location>
        <begin position="1"/>
        <end position="19"/>
    </location>
</feature>
<evidence type="ECO:0000256" key="1">
    <source>
        <dbReference type="ARBA" id="ARBA00022729"/>
    </source>
</evidence>
<evidence type="ECO:0000313" key="4">
    <source>
        <dbReference type="Ensembl" id="ENSPSMP00000006885.1"/>
    </source>
</evidence>
<dbReference type="PANTHER" id="PTHR16675">
    <property type="entry name" value="MHC CLASS I-RELATED"/>
    <property type="match status" value="1"/>
</dbReference>
<dbReference type="InterPro" id="IPR011162">
    <property type="entry name" value="MHC_I/II-like_Ag-recog"/>
</dbReference>
<feature type="chain" id="PRO_5034071498" evidence="3">
    <location>
        <begin position="20"/>
        <end position="273"/>
    </location>
</feature>
<dbReference type="InterPro" id="IPR037055">
    <property type="entry name" value="MHC_I-like_Ag-recog_sf"/>
</dbReference>
<dbReference type="InterPro" id="IPR050208">
    <property type="entry name" value="MHC_class-I_related"/>
</dbReference>
<accession>A0A8C8YXJ0</accession>
<dbReference type="PANTHER" id="PTHR16675:SF154">
    <property type="entry name" value="MHC CLASS I POLYPEPTIDE-RELATED SEQUENCE A-RELATED"/>
    <property type="match status" value="1"/>
</dbReference>